<feature type="chain" id="PRO_5045960558" evidence="1">
    <location>
        <begin position="19"/>
        <end position="153"/>
    </location>
</feature>
<gene>
    <name evidence="2" type="ORF">J2X06_002800</name>
</gene>
<evidence type="ECO:0000313" key="3">
    <source>
        <dbReference type="Proteomes" id="UP001251524"/>
    </source>
</evidence>
<keyword evidence="3" id="KW-1185">Reference proteome</keyword>
<feature type="signal peptide" evidence="1">
    <location>
        <begin position="1"/>
        <end position="18"/>
    </location>
</feature>
<keyword evidence="1" id="KW-0732">Signal</keyword>
<evidence type="ECO:0000313" key="2">
    <source>
        <dbReference type="EMBL" id="MDR7135591.1"/>
    </source>
</evidence>
<sequence>MKRFAVCLSMLLPLVAWSAEPVSAEDGLQMIQTQQQELKSDIDAGRTDGLTKRQVNAIRKAQVEVFAVTEGKTRLDQLTVEEQVRLENALERINAEVQNTRSAHDSKNVCWRERVSGTKVNVTRCGTEAEMREAREGARDYLERPKVCAINCG</sequence>
<evidence type="ECO:0000256" key="1">
    <source>
        <dbReference type="SAM" id="SignalP"/>
    </source>
</evidence>
<organism evidence="2 3">
    <name type="scientific">Lysobacter niastensis</name>
    <dbReference type="NCBI Taxonomy" id="380629"/>
    <lineage>
        <taxon>Bacteria</taxon>
        <taxon>Pseudomonadati</taxon>
        <taxon>Pseudomonadota</taxon>
        <taxon>Gammaproteobacteria</taxon>
        <taxon>Lysobacterales</taxon>
        <taxon>Lysobacteraceae</taxon>
        <taxon>Lysobacter</taxon>
    </lineage>
</organism>
<name>A0ABU1WDA6_9GAMM</name>
<comment type="caution">
    <text evidence="2">The sequence shown here is derived from an EMBL/GenBank/DDBJ whole genome shotgun (WGS) entry which is preliminary data.</text>
</comment>
<dbReference type="EMBL" id="JAVDVY010000002">
    <property type="protein sequence ID" value="MDR7135591.1"/>
    <property type="molecule type" value="Genomic_DNA"/>
</dbReference>
<dbReference type="RefSeq" id="WP_310063359.1">
    <property type="nucleotide sequence ID" value="NZ_JAVDVY010000002.1"/>
</dbReference>
<dbReference type="Proteomes" id="UP001251524">
    <property type="component" value="Unassembled WGS sequence"/>
</dbReference>
<reference evidence="2 3" key="1">
    <citation type="submission" date="2023-07" db="EMBL/GenBank/DDBJ databases">
        <title>Sorghum-associated microbial communities from plants grown in Nebraska, USA.</title>
        <authorList>
            <person name="Schachtman D."/>
        </authorList>
    </citation>
    <scope>NUCLEOTIDE SEQUENCE [LARGE SCALE GENOMIC DNA]</scope>
    <source>
        <strain evidence="2 3">BE198</strain>
    </source>
</reference>
<accession>A0ABU1WDA6</accession>
<proteinExistence type="predicted"/>
<protein>
    <submittedName>
        <fullName evidence="2">Uncharacterized protein</fullName>
    </submittedName>
</protein>